<dbReference type="CDD" id="cd15565">
    <property type="entry name" value="PHD2_NSD"/>
    <property type="match status" value="1"/>
</dbReference>
<dbReference type="GO" id="GO:0008270">
    <property type="term" value="F:zinc ion binding"/>
    <property type="evidence" value="ECO:0007669"/>
    <property type="project" value="UniProtKB-KW"/>
</dbReference>
<accession>A0A6D2I7E6</accession>
<dbReference type="Pfam" id="PF12047">
    <property type="entry name" value="DNMT1-RFD"/>
    <property type="match status" value="1"/>
</dbReference>
<feature type="region of interest" description="Disordered" evidence="6">
    <location>
        <begin position="1020"/>
        <end position="1046"/>
    </location>
</feature>
<evidence type="ECO:0000256" key="5">
    <source>
        <dbReference type="ARBA" id="ARBA00023242"/>
    </source>
</evidence>
<dbReference type="CDD" id="cd15566">
    <property type="entry name" value="PHD3_NSD"/>
    <property type="match status" value="1"/>
</dbReference>
<dbReference type="InterPro" id="IPR013083">
    <property type="entry name" value="Znf_RING/FYVE/PHD"/>
</dbReference>
<feature type="compositionally biased region" description="Basic and acidic residues" evidence="6">
    <location>
        <begin position="529"/>
        <end position="563"/>
    </location>
</feature>
<comment type="caution">
    <text evidence="8">The sequence shown here is derived from an EMBL/GenBank/DDBJ whole genome shotgun (WGS) entry which is preliminary data.</text>
</comment>
<dbReference type="Proteomes" id="UP000467841">
    <property type="component" value="Unassembled WGS sequence"/>
</dbReference>
<evidence type="ECO:0000259" key="7">
    <source>
        <dbReference type="SMART" id="SM00249"/>
    </source>
</evidence>
<keyword evidence="3" id="KW-0863">Zinc-finger</keyword>
<dbReference type="InterPro" id="IPR001965">
    <property type="entry name" value="Znf_PHD"/>
</dbReference>
<name>A0A6D2I7E6_9BRAS</name>
<feature type="compositionally biased region" description="Basic and acidic residues" evidence="6">
    <location>
        <begin position="1030"/>
        <end position="1046"/>
    </location>
</feature>
<reference evidence="8" key="1">
    <citation type="submission" date="2020-01" db="EMBL/GenBank/DDBJ databases">
        <authorList>
            <person name="Mishra B."/>
        </authorList>
    </citation>
    <scope>NUCLEOTIDE SEQUENCE [LARGE SCALE GENOMIC DNA]</scope>
</reference>
<evidence type="ECO:0000313" key="8">
    <source>
        <dbReference type="EMBL" id="CAA7021112.1"/>
    </source>
</evidence>
<dbReference type="PANTHER" id="PTHR46235:SF3">
    <property type="entry name" value="PHD FINGER-CONTAINING PROTEIN DDB_G0268158"/>
    <property type="match status" value="1"/>
</dbReference>
<keyword evidence="2" id="KW-0479">Metal-binding</keyword>
<feature type="domain" description="Zinc finger PHD-type" evidence="7">
    <location>
        <begin position="284"/>
        <end position="349"/>
    </location>
</feature>
<organism evidence="8 9">
    <name type="scientific">Microthlaspi erraticum</name>
    <dbReference type="NCBI Taxonomy" id="1685480"/>
    <lineage>
        <taxon>Eukaryota</taxon>
        <taxon>Viridiplantae</taxon>
        <taxon>Streptophyta</taxon>
        <taxon>Embryophyta</taxon>
        <taxon>Tracheophyta</taxon>
        <taxon>Spermatophyta</taxon>
        <taxon>Magnoliopsida</taxon>
        <taxon>eudicotyledons</taxon>
        <taxon>Gunneridae</taxon>
        <taxon>Pentapetalae</taxon>
        <taxon>rosids</taxon>
        <taxon>malvids</taxon>
        <taxon>Brassicales</taxon>
        <taxon>Brassicaceae</taxon>
        <taxon>Coluteocarpeae</taxon>
        <taxon>Microthlaspi</taxon>
    </lineage>
</organism>
<feature type="domain" description="Zinc finger PHD-type" evidence="7">
    <location>
        <begin position="350"/>
        <end position="416"/>
    </location>
</feature>
<evidence type="ECO:0000256" key="6">
    <source>
        <dbReference type="SAM" id="MobiDB-lite"/>
    </source>
</evidence>
<sequence>MAFVDDDEDEDSVPRSASGYYFEDNDETPVSFARLPIQWSVKEKVDGSAAGFYLRGTSDGLPLHKRVKAWRFDLSNFSPEIFVLTKDNFWIKLEKPRKSFEEMIRSVLVTVHSLQFLRRHPQASDKSLWEHLSKNQIFKAYDVKPSQNDLVDHTDLIAEAVKRDVNLAKSKFILAFLAKKPTKKRLPDEDNPKDDFIVGDDSAVASDEDELDEEDDDDDVFESVCAICDNGGSLLCCDGSCLRSFHATEKDGVDSECESLHFTKMQVDAIQNYYCPNCEHKIHSCFICKKLGSSDNSTGTAEVFQCVSATCGYFYHPRCVTKRLHLNEADAEALERQIITGEFTCPLHKCSVCKNGEVKTDHDLQFAVCRRCPTSYHRKCLPREISFEGNDDEDITTRAWDLLLKNRVLIYCLEHEIDEELATPVRDHVDFPPFTKEKKFLMTEKRKILESHVGRDKARPQVKDLASRDTCGKAAVKSFRSSLPSSKDGVSTKKHGLVSSVPDHLRKRKDVDPFRKSSLVPNKSQKMMEYGESREAGKKKVEVNEPREAGKNKVGVKESHKADKSKVSLGERLFEYTQDRSIVKPGRVVSVDSKHNKTDSVVSKGPRSETPTLDDDSQRRLLAVMRKATEDITMDAILNKYKAPSTHTNSTMNVVNKTITMGKVEGSIQAVRTALKRLEEGGNIEDAKAVCDPEVLDQIVKWKDKLQVYLAPFLHGPRYTSYGRHFTHVDKLQQIVDRLHWYADDGDMIVDFCCGSNDFSLLMKAKLEETGKKCLYKNYDLLPAKNGFNFEKRDWFSVGEEELLPGHKLIMGLNPPFGVKCAHANRFITKALEFRPKILILIVPRETDRVDRRKSPYELIWKDEVFLSGHSFYLPGSVNNEDKQVGDWNKVAPPLSLWSRSDFAAQHKEIAEKHDHLSTGVGSSNASLHPGAASDGICNDISTRRDSPVHNGVNSRLENEDVPMEIDELEVDDCVNNILLSERIEARETVAFVNHQSDHLSRGSQLEKTKERFGKSVDWKRNDLEEDQPDDHLSRGSQLEKTEDRFGKSVDWKRNDLEEDQRELNRGRESSIEVKIPKMTPDWQSPVRSSSDDIYAVCTSISNTTPHRSNEPVEAALPVIPRKKPNGKVQGVGKPEELRSRSSTSSVRSSREDVDTVRPSPANTSQKPYEAFEQSYGASLSHFNDGLAEKYGIGGSYRLPDPPLIPDQYPLTPSLRNSPNEMFDYRGGYSDLNRGAVGPREYPQQQYGGHLDPMLPPPPPNLMDNAFPLQQRYAPHFDGMIYQRMSSFPPQPPMQQPSGHSFYDPSGLPLPPPPPPPHGDFGMSPLGFAPGPNYPYIGRSGGWIKD</sequence>
<feature type="region of interest" description="Disordered" evidence="6">
    <location>
        <begin position="1102"/>
        <end position="1167"/>
    </location>
</feature>
<evidence type="ECO:0000256" key="4">
    <source>
        <dbReference type="ARBA" id="ARBA00022833"/>
    </source>
</evidence>
<dbReference type="InterPro" id="IPR058939">
    <property type="entry name" value="Mtase_EDM2"/>
</dbReference>
<dbReference type="Gene3D" id="3.30.40.10">
    <property type="entry name" value="Zinc/RING finger domain, C3HC4 (zinc finger)"/>
    <property type="match status" value="2"/>
</dbReference>
<dbReference type="InterPro" id="IPR022702">
    <property type="entry name" value="Cytosine_MeTrfase1_RFD"/>
</dbReference>
<keyword evidence="5" id="KW-0539">Nucleus</keyword>
<dbReference type="EMBL" id="CACVBM020000588">
    <property type="protein sequence ID" value="CAA7021112.1"/>
    <property type="molecule type" value="Genomic_DNA"/>
</dbReference>
<dbReference type="GO" id="GO:0005634">
    <property type="term" value="C:nucleus"/>
    <property type="evidence" value="ECO:0007669"/>
    <property type="project" value="UniProtKB-SubCell"/>
</dbReference>
<evidence type="ECO:0000256" key="3">
    <source>
        <dbReference type="ARBA" id="ARBA00022771"/>
    </source>
</evidence>
<dbReference type="Pfam" id="PF26055">
    <property type="entry name" value="Mtase_EDM2"/>
    <property type="match status" value="1"/>
</dbReference>
<dbReference type="PANTHER" id="PTHR46235">
    <property type="entry name" value="PHD FINGER-CONTAINING PROTEIN DDB_G0268158"/>
    <property type="match status" value="1"/>
</dbReference>
<proteinExistence type="predicted"/>
<dbReference type="InterPro" id="IPR055198">
    <property type="entry name" value="NSD_PHD"/>
</dbReference>
<gene>
    <name evidence="8" type="ORF">MERR_LOCUS8347</name>
</gene>
<feature type="region of interest" description="Disordered" evidence="6">
    <location>
        <begin position="1284"/>
        <end position="1325"/>
    </location>
</feature>
<dbReference type="OrthoDB" id="21264at2759"/>
<evidence type="ECO:0000256" key="2">
    <source>
        <dbReference type="ARBA" id="ARBA00022723"/>
    </source>
</evidence>
<evidence type="ECO:0000256" key="1">
    <source>
        <dbReference type="ARBA" id="ARBA00004123"/>
    </source>
</evidence>
<feature type="domain" description="Zinc finger PHD-type" evidence="7">
    <location>
        <begin position="224"/>
        <end position="279"/>
    </location>
</feature>
<feature type="compositionally biased region" description="Pro residues" evidence="6">
    <location>
        <begin position="1308"/>
        <end position="1318"/>
    </location>
</feature>
<dbReference type="SMART" id="SM00249">
    <property type="entry name" value="PHD"/>
    <property type="match status" value="3"/>
</dbReference>
<keyword evidence="4" id="KW-0862">Zinc</keyword>
<keyword evidence="9" id="KW-1185">Reference proteome</keyword>
<protein>
    <recommendedName>
        <fullName evidence="7">Zinc finger PHD-type domain-containing protein</fullName>
    </recommendedName>
</protein>
<dbReference type="Pfam" id="PF22908">
    <property type="entry name" value="PHD_NSD"/>
    <property type="match status" value="1"/>
</dbReference>
<feature type="region of interest" description="Disordered" evidence="6">
    <location>
        <begin position="481"/>
        <end position="563"/>
    </location>
</feature>
<evidence type="ECO:0000313" key="9">
    <source>
        <dbReference type="Proteomes" id="UP000467841"/>
    </source>
</evidence>
<feature type="region of interest" description="Disordered" evidence="6">
    <location>
        <begin position="593"/>
        <end position="615"/>
    </location>
</feature>
<comment type="subcellular location">
    <subcellularLocation>
        <location evidence="1">Nucleus</location>
    </subcellularLocation>
</comment>